<dbReference type="PANTHER" id="PTHR30543:SF21">
    <property type="entry name" value="NAD(P)H-DEPENDENT FMN REDUCTASE LOT6"/>
    <property type="match status" value="1"/>
</dbReference>
<dbReference type="Pfam" id="PF03358">
    <property type="entry name" value="FMN_red"/>
    <property type="match status" value="1"/>
</dbReference>
<keyword evidence="1" id="KW-0560">Oxidoreductase</keyword>
<dbReference type="SUPFAM" id="SSF52218">
    <property type="entry name" value="Flavoproteins"/>
    <property type="match status" value="1"/>
</dbReference>
<dbReference type="GO" id="GO:0016491">
    <property type="term" value="F:oxidoreductase activity"/>
    <property type="evidence" value="ECO:0007669"/>
    <property type="project" value="UniProtKB-KW"/>
</dbReference>
<name>A0A3Q9UNB2_9ACTN</name>
<organism evidence="1 2">
    <name type="scientific">Acidipropionibacterium jensenii</name>
    <dbReference type="NCBI Taxonomy" id="1749"/>
    <lineage>
        <taxon>Bacteria</taxon>
        <taxon>Bacillati</taxon>
        <taxon>Actinomycetota</taxon>
        <taxon>Actinomycetes</taxon>
        <taxon>Propionibacteriales</taxon>
        <taxon>Propionibacteriaceae</taxon>
        <taxon>Acidipropionibacterium</taxon>
    </lineage>
</organism>
<dbReference type="OrthoDB" id="9812295at2"/>
<evidence type="ECO:0000313" key="2">
    <source>
        <dbReference type="Proteomes" id="UP000277858"/>
    </source>
</evidence>
<accession>A0A3Q9UNB2</accession>
<protein>
    <submittedName>
        <fullName evidence="1">FMN-dependent NADPH-azoreductase</fullName>
        <ecNumber evidence="1">1.7.-.-</ecNumber>
    </submittedName>
</protein>
<dbReference type="EC" id="1.7.-.-" evidence="1"/>
<dbReference type="EMBL" id="LR134473">
    <property type="protein sequence ID" value="VEI03752.1"/>
    <property type="molecule type" value="Genomic_DNA"/>
</dbReference>
<dbReference type="GO" id="GO:0005829">
    <property type="term" value="C:cytosol"/>
    <property type="evidence" value="ECO:0007669"/>
    <property type="project" value="TreeGrafter"/>
</dbReference>
<dbReference type="InterPro" id="IPR050712">
    <property type="entry name" value="NAD(P)H-dep_reductase"/>
</dbReference>
<proteinExistence type="predicted"/>
<dbReference type="InterPro" id="IPR005025">
    <property type="entry name" value="FMN_Rdtase-like_dom"/>
</dbReference>
<gene>
    <name evidence="1" type="primary">azr_2</name>
    <name evidence="1" type="ORF">NCTC13652_01965</name>
</gene>
<dbReference type="RefSeq" id="WP_028702206.1">
    <property type="nucleotide sequence ID" value="NZ_CP025571.1"/>
</dbReference>
<evidence type="ECO:0000313" key="1">
    <source>
        <dbReference type="EMBL" id="VEI03752.1"/>
    </source>
</evidence>
<dbReference type="STRING" id="1122997.GCA_000425285_00355"/>
<sequence>MKIGIISGSVRQGRNSAHVARWVASSVKDLGLADVDFEVVPLADYQLPAFDSPISPMAATEPFENPEVARWGRTIASFDAYILVTPEYNHSVPGALKNAVDWLGRELHGKPIAFVSYGADGGVRATEHWRQIVANFEMIDIRSSIALGLFTDFDKDGIAPQPRRAAEIATLANSLVATTRRWQRDLTSQAA</sequence>
<dbReference type="PANTHER" id="PTHR30543">
    <property type="entry name" value="CHROMATE REDUCTASE"/>
    <property type="match status" value="1"/>
</dbReference>
<dbReference type="GO" id="GO:0010181">
    <property type="term" value="F:FMN binding"/>
    <property type="evidence" value="ECO:0007669"/>
    <property type="project" value="TreeGrafter"/>
</dbReference>
<dbReference type="InterPro" id="IPR029039">
    <property type="entry name" value="Flavoprotein-like_sf"/>
</dbReference>
<dbReference type="Proteomes" id="UP000277858">
    <property type="component" value="Chromosome"/>
</dbReference>
<dbReference type="AlphaFoldDB" id="A0A3Q9UNB2"/>
<reference evidence="1 2" key="1">
    <citation type="submission" date="2018-12" db="EMBL/GenBank/DDBJ databases">
        <authorList>
            <consortium name="Pathogen Informatics"/>
        </authorList>
    </citation>
    <scope>NUCLEOTIDE SEQUENCE [LARGE SCALE GENOMIC DNA]</scope>
    <source>
        <strain evidence="1 2">NCTC13652</strain>
    </source>
</reference>
<dbReference type="Gene3D" id="3.40.50.360">
    <property type="match status" value="1"/>
</dbReference>
<keyword evidence="2" id="KW-1185">Reference proteome</keyword>